<sequence>MSQIALITLTISSVVMLALAQTIRTTETVYAARDTRTDSTLRRDNRDALWCPTYQVGTMCPEDSFFSYYTCCGHLHKECCSHMRIWVLLLLIGLPLLCILPLCFYFLRRLMNKRRTTQRYSSGVQMGPRDTTNVTTGGTREVREIRTVHTK</sequence>
<evidence type="ECO:0000256" key="1">
    <source>
        <dbReference type="SAM" id="MobiDB-lite"/>
    </source>
</evidence>
<feature type="transmembrane region" description="Helical" evidence="2">
    <location>
        <begin position="85"/>
        <end position="107"/>
    </location>
</feature>
<dbReference type="AlphaFoldDB" id="A0AA36GM48"/>
<keyword evidence="2" id="KW-1133">Transmembrane helix</keyword>
<feature type="signal peptide" evidence="3">
    <location>
        <begin position="1"/>
        <end position="20"/>
    </location>
</feature>
<feature type="region of interest" description="Disordered" evidence="1">
    <location>
        <begin position="121"/>
        <end position="140"/>
    </location>
</feature>
<dbReference type="Pfam" id="PF10853">
    <property type="entry name" value="DUF2650"/>
    <property type="match status" value="1"/>
</dbReference>
<evidence type="ECO:0000313" key="5">
    <source>
        <dbReference type="Proteomes" id="UP001176961"/>
    </source>
</evidence>
<evidence type="ECO:0008006" key="6">
    <source>
        <dbReference type="Google" id="ProtNLM"/>
    </source>
</evidence>
<feature type="compositionally biased region" description="Polar residues" evidence="1">
    <location>
        <begin position="121"/>
        <end position="138"/>
    </location>
</feature>
<dbReference type="Proteomes" id="UP001176961">
    <property type="component" value="Unassembled WGS sequence"/>
</dbReference>
<evidence type="ECO:0000313" key="4">
    <source>
        <dbReference type="EMBL" id="CAJ0594569.1"/>
    </source>
</evidence>
<dbReference type="InterPro" id="IPR022559">
    <property type="entry name" value="SUP-1-like"/>
</dbReference>
<reference evidence="4" key="1">
    <citation type="submission" date="2023-07" db="EMBL/GenBank/DDBJ databases">
        <authorList>
            <consortium name="CYATHOMIX"/>
        </authorList>
    </citation>
    <scope>NUCLEOTIDE SEQUENCE</scope>
    <source>
        <strain evidence="4">N/A</strain>
    </source>
</reference>
<dbReference type="PANTHER" id="PTHR34149">
    <property type="entry name" value="PROTEIN CBG11905-RELATED"/>
    <property type="match status" value="1"/>
</dbReference>
<keyword evidence="2" id="KW-0812">Transmembrane</keyword>
<proteinExistence type="predicted"/>
<organism evidence="4 5">
    <name type="scientific">Cylicocyclus nassatus</name>
    <name type="common">Nematode worm</name>
    <dbReference type="NCBI Taxonomy" id="53992"/>
    <lineage>
        <taxon>Eukaryota</taxon>
        <taxon>Metazoa</taxon>
        <taxon>Ecdysozoa</taxon>
        <taxon>Nematoda</taxon>
        <taxon>Chromadorea</taxon>
        <taxon>Rhabditida</taxon>
        <taxon>Rhabditina</taxon>
        <taxon>Rhabditomorpha</taxon>
        <taxon>Strongyloidea</taxon>
        <taxon>Strongylidae</taxon>
        <taxon>Cylicocyclus</taxon>
    </lineage>
</organism>
<dbReference type="EMBL" id="CATQJL010000112">
    <property type="protein sequence ID" value="CAJ0594569.1"/>
    <property type="molecule type" value="Genomic_DNA"/>
</dbReference>
<protein>
    <recommendedName>
        <fullName evidence="6">Vesicular, overexpressed in cancer, prosurvival protein 1</fullName>
    </recommendedName>
</protein>
<evidence type="ECO:0000256" key="2">
    <source>
        <dbReference type="SAM" id="Phobius"/>
    </source>
</evidence>
<gene>
    <name evidence="4" type="ORF">CYNAS_LOCUS6552</name>
</gene>
<feature type="chain" id="PRO_5041312501" description="Vesicular, overexpressed in cancer, prosurvival protein 1" evidence="3">
    <location>
        <begin position="21"/>
        <end position="151"/>
    </location>
</feature>
<keyword evidence="3" id="KW-0732">Signal</keyword>
<dbReference type="PANTHER" id="PTHR34149:SF6">
    <property type="entry name" value="TRANSMEMBRANE PROTEIN"/>
    <property type="match status" value="1"/>
</dbReference>
<evidence type="ECO:0000256" key="3">
    <source>
        <dbReference type="SAM" id="SignalP"/>
    </source>
</evidence>
<comment type="caution">
    <text evidence="4">The sequence shown here is derived from an EMBL/GenBank/DDBJ whole genome shotgun (WGS) entry which is preliminary data.</text>
</comment>
<keyword evidence="2" id="KW-0472">Membrane</keyword>
<name>A0AA36GM48_CYLNA</name>
<accession>A0AA36GM48</accession>
<keyword evidence="5" id="KW-1185">Reference proteome</keyword>